<keyword evidence="6" id="KW-1185">Reference proteome</keyword>
<evidence type="ECO:0000313" key="5">
    <source>
        <dbReference type="Proteomes" id="UP000300381"/>
    </source>
</evidence>
<reference evidence="3 4" key="1">
    <citation type="submission" date="2018-01" db="EMBL/GenBank/DDBJ databases">
        <title>Draft genome sequences of clinical isolates and type strains of oral Veillonella including Veillonella infantum sp., nov.</title>
        <authorList>
            <person name="Mashima I."/>
            <person name="Liao Y.-C."/>
            <person name="Sabharwal A."/>
            <person name="Haase E.M."/>
            <person name="Nakazawa F."/>
            <person name="Scannapieco F.A."/>
        </authorList>
    </citation>
    <scope>NUCLEOTIDE SEQUENCE [LARGE SCALE GENOMIC DNA]</scope>
    <source>
        <strain evidence="3 4">Y6</strain>
    </source>
</reference>
<dbReference type="RefSeq" id="WP_059362319.1">
    <property type="nucleotide sequence ID" value="NZ_BBXI01000009.1"/>
</dbReference>
<dbReference type="AlphaFoldDB" id="A0A2S7ZNJ4"/>
<dbReference type="Proteomes" id="UP000238877">
    <property type="component" value="Unassembled WGS sequence"/>
</dbReference>
<name>A0A2S7ZNJ4_9FIRM</name>
<reference evidence="5 6" key="2">
    <citation type="submission" date="2019-03" db="EMBL/GenBank/DDBJ databases">
        <title>Draft genome sequences of two Veillonella tobetsuensis clinical isolates from intraoperative bronchial fluids of elderly patients with pulmonary carcinoma.</title>
        <authorList>
            <person name="Akiyama T."/>
        </authorList>
    </citation>
    <scope>NUCLEOTIDE SEQUENCE [LARGE SCALE GENOMIC DNA]</scope>
    <source>
        <strain evidence="1 5">PAGU 1578</strain>
        <strain evidence="2 6">PAGU 1579</strain>
    </source>
</reference>
<dbReference type="STRING" id="1110546.GCA_001078375_01014"/>
<sequence length="83" mass="9287">MTHSSSLIGMPWQLAKSQLQAAHIPFKVIIGDNLNRFFDIASEGYYVARITECGDVLHIVVYRPMIASDFGHTLGVMYAEETI</sequence>
<comment type="caution">
    <text evidence="3">The sequence shown here is derived from an EMBL/GenBank/DDBJ whole genome shotgun (WGS) entry which is preliminary data.</text>
</comment>
<dbReference type="EMBL" id="PPDF01000012">
    <property type="protein sequence ID" value="PQL24775.1"/>
    <property type="molecule type" value="Genomic_DNA"/>
</dbReference>
<evidence type="ECO:0000313" key="6">
    <source>
        <dbReference type="Proteomes" id="UP000303581"/>
    </source>
</evidence>
<evidence type="ECO:0000313" key="3">
    <source>
        <dbReference type="EMBL" id="PQL24775.1"/>
    </source>
</evidence>
<dbReference type="Proteomes" id="UP000300381">
    <property type="component" value="Unassembled WGS sequence"/>
</dbReference>
<accession>A0A2S7ZNJ4</accession>
<dbReference type="EMBL" id="BJCR01000001">
    <property type="protein sequence ID" value="GCL68297.1"/>
    <property type="molecule type" value="Genomic_DNA"/>
</dbReference>
<evidence type="ECO:0000313" key="2">
    <source>
        <dbReference type="EMBL" id="GCL68297.1"/>
    </source>
</evidence>
<dbReference type="EMBL" id="BJCQ01000008">
    <property type="protein sequence ID" value="GCL66680.1"/>
    <property type="molecule type" value="Genomic_DNA"/>
</dbReference>
<dbReference type="OrthoDB" id="1623963at2"/>
<organism evidence="3 4">
    <name type="scientific">Veillonella tobetsuensis</name>
    <dbReference type="NCBI Taxonomy" id="1110546"/>
    <lineage>
        <taxon>Bacteria</taxon>
        <taxon>Bacillati</taxon>
        <taxon>Bacillota</taxon>
        <taxon>Negativicutes</taxon>
        <taxon>Veillonellales</taxon>
        <taxon>Veillonellaceae</taxon>
        <taxon>Veillonella</taxon>
    </lineage>
</organism>
<protein>
    <submittedName>
        <fullName evidence="3">Uncharacterized protein</fullName>
    </submittedName>
</protein>
<evidence type="ECO:0000313" key="4">
    <source>
        <dbReference type="Proteomes" id="UP000238877"/>
    </source>
</evidence>
<evidence type="ECO:0000313" key="1">
    <source>
        <dbReference type="EMBL" id="GCL66680.1"/>
    </source>
</evidence>
<gene>
    <name evidence="1" type="ORF">PAGU1578_03010</name>
    <name evidence="2" type="ORF">PAGU1579_00660</name>
    <name evidence="3" type="ORF">VTHSUH11_07280</name>
</gene>
<dbReference type="Proteomes" id="UP000303581">
    <property type="component" value="Unassembled WGS sequence"/>
</dbReference>
<proteinExistence type="predicted"/>